<name>A0A0G0HD75_9BACT</name>
<keyword evidence="4" id="KW-0573">Peptidoglycan synthesis</keyword>
<dbReference type="GO" id="GO:0071555">
    <property type="term" value="P:cell wall organization"/>
    <property type="evidence" value="ECO:0007669"/>
    <property type="project" value="UniProtKB-KW"/>
</dbReference>
<evidence type="ECO:0000256" key="2">
    <source>
        <dbReference type="ARBA" id="ARBA00022679"/>
    </source>
</evidence>
<dbReference type="PROSITE" id="PS51191">
    <property type="entry name" value="FEMABX"/>
    <property type="match status" value="1"/>
</dbReference>
<dbReference type="EMBL" id="LBRS01000003">
    <property type="protein sequence ID" value="KKQ01881.1"/>
    <property type="molecule type" value="Genomic_DNA"/>
</dbReference>
<proteinExistence type="inferred from homology"/>
<evidence type="ECO:0000256" key="6">
    <source>
        <dbReference type="ARBA" id="ARBA00023316"/>
    </source>
</evidence>
<dbReference type="PANTHER" id="PTHR36174">
    <property type="entry name" value="LIPID II:GLYCINE GLYCYLTRANSFERASE"/>
    <property type="match status" value="1"/>
</dbReference>
<dbReference type="STRING" id="1618480.US11_C0003G0024"/>
<evidence type="ECO:0000256" key="4">
    <source>
        <dbReference type="ARBA" id="ARBA00022984"/>
    </source>
</evidence>
<dbReference type="InterPro" id="IPR050644">
    <property type="entry name" value="PG_Glycine_Bridge_Synth"/>
</dbReference>
<accession>A0A0G0HD75</accession>
<keyword evidence="3" id="KW-0133">Cell shape</keyword>
<evidence type="ECO:0000256" key="5">
    <source>
        <dbReference type="ARBA" id="ARBA00023315"/>
    </source>
</evidence>
<reference evidence="7 8" key="1">
    <citation type="journal article" date="2015" name="Nature">
        <title>rRNA introns, odd ribosomes, and small enigmatic genomes across a large radiation of phyla.</title>
        <authorList>
            <person name="Brown C.T."/>
            <person name="Hug L.A."/>
            <person name="Thomas B.C."/>
            <person name="Sharon I."/>
            <person name="Castelle C.J."/>
            <person name="Singh A."/>
            <person name="Wilkins M.J."/>
            <person name="Williams K.H."/>
            <person name="Banfield J.F."/>
        </authorList>
    </citation>
    <scope>NUCLEOTIDE SEQUENCE [LARGE SCALE GENOMIC DNA]</scope>
</reference>
<sequence length="334" mass="39604">MKIDIVTSDFDQSLFNSKAPHPLQSWEWGEARKKMGIEVVRIGQYEKDKLVNVFQMTLHPLPLSRFKIGYLPRSIWPSHQVLTHLYDLGKKHNLVFIKIEPYVKKNSKFDIRNSKLVSSSHPLFPPWTQILDLTKSEEDLFKNLHPKTRYNIKIAQKKGIIVKEISNDEGFEIFSKLYFETCKRQKYFGHTPRYHQIIWQSLKKNISHILVAFYQNTPLTAYELFNFNGVLYYPYGGSSLEYRNFMAANLIMWESIRLGRKLGAKTFDMWGSLPPQYDFRHPWAGFTRFKAGYNGTFTEMPGSYDLIINPLFYKVYNIFYWLRESYFNIRKNLV</sequence>
<gene>
    <name evidence="7" type="ORF">US11_C0003G0024</name>
</gene>
<keyword evidence="6" id="KW-0961">Cell wall biogenesis/degradation</keyword>
<keyword evidence="2" id="KW-0808">Transferase</keyword>
<evidence type="ECO:0000256" key="1">
    <source>
        <dbReference type="ARBA" id="ARBA00009943"/>
    </source>
</evidence>
<dbReference type="Proteomes" id="UP000034344">
    <property type="component" value="Unassembled WGS sequence"/>
</dbReference>
<comment type="caution">
    <text evidence="7">The sequence shown here is derived from an EMBL/GenBank/DDBJ whole genome shotgun (WGS) entry which is preliminary data.</text>
</comment>
<dbReference type="GO" id="GO:0016755">
    <property type="term" value="F:aminoacyltransferase activity"/>
    <property type="evidence" value="ECO:0007669"/>
    <property type="project" value="InterPro"/>
</dbReference>
<dbReference type="GO" id="GO:0009252">
    <property type="term" value="P:peptidoglycan biosynthetic process"/>
    <property type="evidence" value="ECO:0007669"/>
    <property type="project" value="UniProtKB-KW"/>
</dbReference>
<evidence type="ECO:0000313" key="8">
    <source>
        <dbReference type="Proteomes" id="UP000034344"/>
    </source>
</evidence>
<dbReference type="Pfam" id="PF02388">
    <property type="entry name" value="FemAB"/>
    <property type="match status" value="3"/>
</dbReference>
<dbReference type="Gene3D" id="3.40.630.30">
    <property type="match status" value="1"/>
</dbReference>
<organism evidence="7 8">
    <name type="scientific">Candidatus Roizmanbacteria bacterium GW2011_GWA2_36_23</name>
    <dbReference type="NCBI Taxonomy" id="1618480"/>
    <lineage>
        <taxon>Bacteria</taxon>
        <taxon>Candidatus Roizmaniibacteriota</taxon>
    </lineage>
</organism>
<comment type="similarity">
    <text evidence="1">Belongs to the FemABX family.</text>
</comment>
<dbReference type="InterPro" id="IPR016181">
    <property type="entry name" value="Acyl_CoA_acyltransferase"/>
</dbReference>
<dbReference type="AlphaFoldDB" id="A0A0G0HD75"/>
<evidence type="ECO:0000256" key="3">
    <source>
        <dbReference type="ARBA" id="ARBA00022960"/>
    </source>
</evidence>
<keyword evidence="5" id="KW-0012">Acyltransferase</keyword>
<protein>
    <submittedName>
        <fullName evidence="7">FemAB family protein</fullName>
    </submittedName>
</protein>
<dbReference type="InterPro" id="IPR003447">
    <property type="entry name" value="FEMABX"/>
</dbReference>
<dbReference type="SUPFAM" id="SSF55729">
    <property type="entry name" value="Acyl-CoA N-acyltransferases (Nat)"/>
    <property type="match status" value="2"/>
</dbReference>
<dbReference type="GO" id="GO:0008360">
    <property type="term" value="P:regulation of cell shape"/>
    <property type="evidence" value="ECO:0007669"/>
    <property type="project" value="UniProtKB-KW"/>
</dbReference>
<dbReference type="PANTHER" id="PTHR36174:SF1">
    <property type="entry name" value="LIPID II:GLYCINE GLYCYLTRANSFERASE"/>
    <property type="match status" value="1"/>
</dbReference>
<evidence type="ECO:0000313" key="7">
    <source>
        <dbReference type="EMBL" id="KKQ01881.1"/>
    </source>
</evidence>